<evidence type="ECO:0000256" key="3">
    <source>
        <dbReference type="ARBA" id="ARBA00012438"/>
    </source>
</evidence>
<dbReference type="Pfam" id="PF02518">
    <property type="entry name" value="HATPase_c"/>
    <property type="match status" value="1"/>
</dbReference>
<dbReference type="PANTHER" id="PTHR45453">
    <property type="entry name" value="PHOSPHATE REGULON SENSOR PROTEIN PHOR"/>
    <property type="match status" value="1"/>
</dbReference>
<dbReference type="InterPro" id="IPR036890">
    <property type="entry name" value="HATPase_C_sf"/>
</dbReference>
<dbReference type="EMBL" id="MEHA01000002">
    <property type="protein sequence ID" value="ODR54950.1"/>
    <property type="molecule type" value="Genomic_DNA"/>
</dbReference>
<evidence type="ECO:0000313" key="13">
    <source>
        <dbReference type="Proteomes" id="UP000094271"/>
    </source>
</evidence>
<evidence type="ECO:0000313" key="11">
    <source>
        <dbReference type="EMBL" id="ODR54950.1"/>
    </source>
</evidence>
<dbReference type="Proteomes" id="UP000094067">
    <property type="component" value="Unassembled WGS sequence"/>
</dbReference>
<dbReference type="Proteomes" id="UP000094271">
    <property type="component" value="Unassembled WGS sequence"/>
</dbReference>
<organism evidence="9 12">
    <name type="scientific">Eisenbergiella tayi</name>
    <dbReference type="NCBI Taxonomy" id="1432052"/>
    <lineage>
        <taxon>Bacteria</taxon>
        <taxon>Bacillati</taxon>
        <taxon>Bacillota</taxon>
        <taxon>Clostridia</taxon>
        <taxon>Lachnospirales</taxon>
        <taxon>Lachnospiraceae</taxon>
        <taxon>Eisenbergiella</taxon>
    </lineage>
</organism>
<evidence type="ECO:0000313" key="10">
    <source>
        <dbReference type="EMBL" id="ODR48280.1"/>
    </source>
</evidence>
<dbReference type="PATRIC" id="fig|1432052.4.peg.3659"/>
<dbReference type="InterPro" id="IPR003594">
    <property type="entry name" value="HATPase_dom"/>
</dbReference>
<reference evidence="9 12" key="1">
    <citation type="submission" date="2016-07" db="EMBL/GenBank/DDBJ databases">
        <title>Characterization of isolates of Eisenbergiella tayi derived from blood cultures, using whole genome sequencing.</title>
        <authorList>
            <person name="Burdz T."/>
            <person name="Wiebe D."/>
            <person name="Huynh C."/>
            <person name="Bernard K."/>
        </authorList>
    </citation>
    <scope>NUCLEOTIDE SEQUENCE [LARGE SCALE GENOMIC DNA]</scope>
    <source>
        <strain evidence="9 12">NML 110608</strain>
    </source>
</reference>
<dbReference type="PANTHER" id="PTHR45453:SF1">
    <property type="entry name" value="PHOSPHATE REGULON SENSOR PROTEIN PHOR"/>
    <property type="match status" value="1"/>
</dbReference>
<dbReference type="EMBL" id="MCGH01000002">
    <property type="protein sequence ID" value="ODM07395.1"/>
    <property type="molecule type" value="Genomic_DNA"/>
</dbReference>
<name>A0A1E3AF75_9FIRM</name>
<dbReference type="CDD" id="cd00082">
    <property type="entry name" value="HisKA"/>
    <property type="match status" value="1"/>
</dbReference>
<dbReference type="OrthoDB" id="9792991at2"/>
<dbReference type="GO" id="GO:0005886">
    <property type="term" value="C:plasma membrane"/>
    <property type="evidence" value="ECO:0007669"/>
    <property type="project" value="TreeGrafter"/>
</dbReference>
<evidence type="ECO:0000256" key="6">
    <source>
        <dbReference type="ARBA" id="ARBA00022777"/>
    </source>
</evidence>
<evidence type="ECO:0000313" key="14">
    <source>
        <dbReference type="Proteomes" id="UP000094869"/>
    </source>
</evidence>
<dbReference type="GO" id="GO:0000155">
    <property type="term" value="F:phosphorelay sensor kinase activity"/>
    <property type="evidence" value="ECO:0007669"/>
    <property type="project" value="InterPro"/>
</dbReference>
<protein>
    <recommendedName>
        <fullName evidence="3">histidine kinase</fullName>
        <ecNumber evidence="3">2.7.13.3</ecNumber>
    </recommendedName>
</protein>
<evidence type="ECO:0000259" key="8">
    <source>
        <dbReference type="PROSITE" id="PS50109"/>
    </source>
</evidence>
<dbReference type="SMART" id="SM00387">
    <property type="entry name" value="HATPase_c"/>
    <property type="match status" value="1"/>
</dbReference>
<dbReference type="SUPFAM" id="SSF47384">
    <property type="entry name" value="Homodimeric domain of signal transducing histidine kinase"/>
    <property type="match status" value="1"/>
</dbReference>
<dbReference type="SUPFAM" id="SSF55874">
    <property type="entry name" value="ATPase domain of HSP90 chaperone/DNA topoisomerase II/histidine kinase"/>
    <property type="match status" value="1"/>
</dbReference>
<dbReference type="GO" id="GO:0016036">
    <property type="term" value="P:cellular response to phosphate starvation"/>
    <property type="evidence" value="ECO:0007669"/>
    <property type="project" value="TreeGrafter"/>
</dbReference>
<sequence>MGIGIVIMGVLLFVSVLRLWSYDRQLKEWAEQLTQTDEYSNLRLGTSVRSRAFLNCCRAVNERLERGQQARIRQESMSRELKFTISCVSHDIRTPLTGAAGYLQLLENISDTDMQKSYIAIVRRRLEDLEGLLEELFLFTKLSNEEYQIECEEIAPFPALCDVLAGFYHKLTEAGVEPELYFQEEGGTVQASAEALRRIFSNLIQNALRYGSGRLVIRQEGNAIYFANPVEHPEELDTERLFQRFYRADPSRHTGGAGLGLASVKGLMEKMGGSVSASVHEGCLVVALYFL</sequence>
<evidence type="ECO:0000313" key="12">
    <source>
        <dbReference type="Proteomes" id="UP000094067"/>
    </source>
</evidence>
<dbReference type="Gene3D" id="1.10.287.130">
    <property type="match status" value="1"/>
</dbReference>
<gene>
    <name evidence="9" type="primary">phoR_10</name>
    <name evidence="11" type="ORF">BEI59_03205</name>
    <name evidence="9" type="ORF">BEI61_03285</name>
    <name evidence="10" type="ORF">BEI63_25865</name>
</gene>
<dbReference type="Gene3D" id="3.30.565.10">
    <property type="entry name" value="Histidine kinase-like ATPase, C-terminal domain"/>
    <property type="match status" value="1"/>
</dbReference>
<accession>A0A1E3AF75</accession>
<dbReference type="RefSeq" id="WP_069153051.1">
    <property type="nucleotide sequence ID" value="NZ_JAQCZP010000028.1"/>
</dbReference>
<evidence type="ECO:0000256" key="2">
    <source>
        <dbReference type="ARBA" id="ARBA00004370"/>
    </source>
</evidence>
<keyword evidence="5 9" id="KW-0808">Transferase</keyword>
<reference evidence="10 14" key="2">
    <citation type="submission" date="2016-08" db="EMBL/GenBank/DDBJ databases">
        <title>Characterization of Isolates of Eisenbergiella tayi Derived from Blood Cultures, Using Whole Genome Sequencing.</title>
        <authorList>
            <person name="Bernier A.-M."/>
            <person name="Burdz T."/>
            <person name="Wiebe D."/>
            <person name="Bernard K."/>
        </authorList>
    </citation>
    <scope>NUCLEOTIDE SEQUENCE [LARGE SCALE GENOMIC DNA]</scope>
    <source>
        <strain evidence="10 14">NML120146</strain>
    </source>
</reference>
<keyword evidence="7" id="KW-0902">Two-component regulatory system</keyword>
<evidence type="ECO:0000256" key="5">
    <source>
        <dbReference type="ARBA" id="ARBA00022679"/>
    </source>
</evidence>
<dbReference type="InterPro" id="IPR004358">
    <property type="entry name" value="Sig_transdc_His_kin-like_C"/>
</dbReference>
<dbReference type="InterPro" id="IPR036097">
    <property type="entry name" value="HisK_dim/P_sf"/>
</dbReference>
<dbReference type="InterPro" id="IPR005467">
    <property type="entry name" value="His_kinase_dom"/>
</dbReference>
<proteinExistence type="predicted"/>
<dbReference type="AlphaFoldDB" id="A0A1E3AF75"/>
<dbReference type="SMART" id="SM00388">
    <property type="entry name" value="HisKA"/>
    <property type="match status" value="1"/>
</dbReference>
<dbReference type="EC" id="2.7.13.3" evidence="3"/>
<dbReference type="InterPro" id="IPR050351">
    <property type="entry name" value="BphY/WalK/GraS-like"/>
</dbReference>
<dbReference type="PRINTS" id="PR00344">
    <property type="entry name" value="BCTRLSENSOR"/>
</dbReference>
<dbReference type="PROSITE" id="PS50109">
    <property type="entry name" value="HIS_KIN"/>
    <property type="match status" value="1"/>
</dbReference>
<keyword evidence="4" id="KW-0597">Phosphoprotein</keyword>
<keyword evidence="14" id="KW-1185">Reference proteome</keyword>
<feature type="domain" description="Histidine kinase" evidence="8">
    <location>
        <begin position="87"/>
        <end position="291"/>
    </location>
</feature>
<reference evidence="11 13" key="3">
    <citation type="submission" date="2016-08" db="EMBL/GenBank/DDBJ databases">
        <authorList>
            <person name="Seilhamer J.J."/>
        </authorList>
    </citation>
    <scope>NUCLEOTIDE SEQUENCE [LARGE SCALE GENOMIC DNA]</scope>
    <source>
        <strain evidence="11 13">NML150140-1</strain>
    </source>
</reference>
<keyword evidence="6" id="KW-0418">Kinase</keyword>
<comment type="catalytic activity">
    <reaction evidence="1">
        <text>ATP + protein L-histidine = ADP + protein N-phospho-L-histidine.</text>
        <dbReference type="EC" id="2.7.13.3"/>
    </reaction>
</comment>
<evidence type="ECO:0000256" key="4">
    <source>
        <dbReference type="ARBA" id="ARBA00022553"/>
    </source>
</evidence>
<evidence type="ECO:0000256" key="7">
    <source>
        <dbReference type="ARBA" id="ARBA00023012"/>
    </source>
</evidence>
<dbReference type="Proteomes" id="UP000094869">
    <property type="component" value="Unassembled WGS sequence"/>
</dbReference>
<dbReference type="GO" id="GO:0004721">
    <property type="term" value="F:phosphoprotein phosphatase activity"/>
    <property type="evidence" value="ECO:0007669"/>
    <property type="project" value="TreeGrafter"/>
</dbReference>
<dbReference type="Pfam" id="PF00512">
    <property type="entry name" value="HisKA"/>
    <property type="match status" value="1"/>
</dbReference>
<comment type="subcellular location">
    <subcellularLocation>
        <location evidence="2">Membrane</location>
    </subcellularLocation>
</comment>
<evidence type="ECO:0000313" key="9">
    <source>
        <dbReference type="EMBL" id="ODM07395.1"/>
    </source>
</evidence>
<dbReference type="InterPro" id="IPR003661">
    <property type="entry name" value="HisK_dim/P_dom"/>
</dbReference>
<comment type="caution">
    <text evidence="9">The sequence shown here is derived from an EMBL/GenBank/DDBJ whole genome shotgun (WGS) entry which is preliminary data.</text>
</comment>
<evidence type="ECO:0000256" key="1">
    <source>
        <dbReference type="ARBA" id="ARBA00000085"/>
    </source>
</evidence>
<dbReference type="EMBL" id="MEHD01000043">
    <property type="protein sequence ID" value="ODR48280.1"/>
    <property type="molecule type" value="Genomic_DNA"/>
</dbReference>